<dbReference type="GO" id="GO:0005975">
    <property type="term" value="P:carbohydrate metabolic process"/>
    <property type="evidence" value="ECO:0007669"/>
    <property type="project" value="InterPro"/>
</dbReference>
<organism evidence="2 3">
    <name type="scientific">Cereibacter ovatus</name>
    <dbReference type="NCBI Taxonomy" id="439529"/>
    <lineage>
        <taxon>Bacteria</taxon>
        <taxon>Pseudomonadati</taxon>
        <taxon>Pseudomonadota</taxon>
        <taxon>Alphaproteobacteria</taxon>
        <taxon>Rhodobacterales</taxon>
        <taxon>Paracoccaceae</taxon>
        <taxon>Cereibacter</taxon>
    </lineage>
</organism>
<reference evidence="3" key="1">
    <citation type="submission" date="2017-08" db="EMBL/GenBank/DDBJ databases">
        <authorList>
            <person name="Varghese N."/>
            <person name="Submissions S."/>
        </authorList>
    </citation>
    <scope>NUCLEOTIDE SEQUENCE [LARGE SCALE GENOMIC DNA]</scope>
    <source>
        <strain evidence="3">JA234</strain>
    </source>
</reference>
<dbReference type="EC" id="3.5.2.9" evidence="1"/>
<dbReference type="PANTHER" id="PTHR30292:SF0">
    <property type="entry name" value="5-OXOPROLINASE SUBUNIT A"/>
    <property type="match status" value="1"/>
</dbReference>
<dbReference type="Pfam" id="PF03746">
    <property type="entry name" value="LamB_YcsF"/>
    <property type="match status" value="1"/>
</dbReference>
<name>A0A285CPM1_9RHOB</name>
<dbReference type="SUPFAM" id="SSF88713">
    <property type="entry name" value="Glycoside hydrolase/deacetylase"/>
    <property type="match status" value="1"/>
</dbReference>
<protein>
    <recommendedName>
        <fullName evidence="1">5-oxoprolinase subunit A</fullName>
        <shortName evidence="1">5-OPase subunit A</shortName>
        <ecNumber evidence="1">3.5.2.9</ecNumber>
    </recommendedName>
    <alternativeName>
        <fullName evidence="1">5-oxoprolinase (ATP-hydrolyzing) subunit A</fullName>
    </alternativeName>
</protein>
<dbReference type="GO" id="GO:0017168">
    <property type="term" value="F:5-oxoprolinase (ATP-hydrolyzing) activity"/>
    <property type="evidence" value="ECO:0007669"/>
    <property type="project" value="UniProtKB-UniRule"/>
</dbReference>
<evidence type="ECO:0000256" key="1">
    <source>
        <dbReference type="HAMAP-Rule" id="MF_00691"/>
    </source>
</evidence>
<dbReference type="NCBIfam" id="NF003816">
    <property type="entry name" value="PRK05406.1-5"/>
    <property type="match status" value="1"/>
</dbReference>
<keyword evidence="1" id="KW-0067">ATP-binding</keyword>
<comment type="similarity">
    <text evidence="1">Belongs to the LamB/PxpA family.</text>
</comment>
<evidence type="ECO:0000313" key="3">
    <source>
        <dbReference type="Proteomes" id="UP000219467"/>
    </source>
</evidence>
<dbReference type="InterPro" id="IPR011330">
    <property type="entry name" value="Glyco_hydro/deAcase_b/a-brl"/>
</dbReference>
<keyword evidence="3" id="KW-1185">Reference proteome</keyword>
<gene>
    <name evidence="1" type="primary">pxpA</name>
    <name evidence="2" type="ORF">SAMN05878503_102438</name>
</gene>
<dbReference type="GO" id="GO:0005524">
    <property type="term" value="F:ATP binding"/>
    <property type="evidence" value="ECO:0007669"/>
    <property type="project" value="UniProtKB-UniRule"/>
</dbReference>
<dbReference type="Proteomes" id="UP000219467">
    <property type="component" value="Unassembled WGS sequence"/>
</dbReference>
<dbReference type="PANTHER" id="PTHR30292">
    <property type="entry name" value="UNCHARACTERIZED PROTEIN YBGL-RELATED"/>
    <property type="match status" value="1"/>
</dbReference>
<dbReference type="CDD" id="cd10787">
    <property type="entry name" value="LamB_YcsF_like"/>
    <property type="match status" value="1"/>
</dbReference>
<keyword evidence="1" id="KW-0378">Hydrolase</keyword>
<accession>A0A285CPM1</accession>
<dbReference type="NCBIfam" id="NF003814">
    <property type="entry name" value="PRK05406.1-3"/>
    <property type="match status" value="1"/>
</dbReference>
<evidence type="ECO:0000313" key="2">
    <source>
        <dbReference type="EMBL" id="SNX68998.1"/>
    </source>
</evidence>
<dbReference type="RefSeq" id="WP_097029443.1">
    <property type="nucleotide sequence ID" value="NZ_OAOQ01000002.1"/>
</dbReference>
<comment type="function">
    <text evidence="1">Catalyzes the cleavage of 5-oxoproline to form L-glutamate coupled to the hydrolysis of ATP to ADP and inorganic phosphate.</text>
</comment>
<dbReference type="OrthoDB" id="9773478at2"/>
<dbReference type="InterPro" id="IPR005501">
    <property type="entry name" value="LamB/YcsF/PxpA-like"/>
</dbReference>
<dbReference type="Gene3D" id="3.20.20.370">
    <property type="entry name" value="Glycoside hydrolase/deacetylase"/>
    <property type="match status" value="1"/>
</dbReference>
<dbReference type="EMBL" id="OAOQ01000002">
    <property type="protein sequence ID" value="SNX68998.1"/>
    <property type="molecule type" value="Genomic_DNA"/>
</dbReference>
<keyword evidence="1" id="KW-0547">Nucleotide-binding</keyword>
<comment type="subunit">
    <text evidence="1">Forms a complex composed of PxpA, PxpB and PxpC.</text>
</comment>
<proteinExistence type="inferred from homology"/>
<comment type="catalytic activity">
    <reaction evidence="1">
        <text>5-oxo-L-proline + ATP + 2 H2O = L-glutamate + ADP + phosphate + H(+)</text>
        <dbReference type="Rhea" id="RHEA:10348"/>
        <dbReference type="ChEBI" id="CHEBI:15377"/>
        <dbReference type="ChEBI" id="CHEBI:15378"/>
        <dbReference type="ChEBI" id="CHEBI:29985"/>
        <dbReference type="ChEBI" id="CHEBI:30616"/>
        <dbReference type="ChEBI" id="CHEBI:43474"/>
        <dbReference type="ChEBI" id="CHEBI:58402"/>
        <dbReference type="ChEBI" id="CHEBI:456216"/>
        <dbReference type="EC" id="3.5.2.9"/>
    </reaction>
</comment>
<sequence>MTTTQRIDLNADLGESYGPWQMGDDAAMLALVSSANVACGGHAGDPDTMAATLAAAKARGVTIGAHPGYPDREGFGRRVIPMAPDQIARMVACQIGSLLGAAALAGVRVAYVKPHGALANLAADNADVARAIARAVRAVSGDLAVLAISGTALEPAADAAGLAVFSEIFADRAYLPDGRLQPRSQAGAVIDDPGMAAARLLRFLDSGRMEVAGGGSIPLAAHSICVHGDSPHAVAMASRIRGTLTAAGIALAPFAA</sequence>
<dbReference type="AlphaFoldDB" id="A0A285CPM1"/>
<dbReference type="HAMAP" id="MF_00691">
    <property type="entry name" value="PxpA"/>
    <property type="match status" value="1"/>
</dbReference>